<gene>
    <name evidence="3" type="ORF">GS597_08530</name>
</gene>
<accession>A0A8K1ZYR4</accession>
<reference evidence="3" key="1">
    <citation type="submission" date="2019-12" db="EMBL/GenBank/DDBJ databases">
        <title>High-Quality draft genome sequences of three cyanobacteria isolated from the limestone walls of the Old Cathedral of Coimbra.</title>
        <authorList>
            <person name="Tiago I."/>
            <person name="Soares F."/>
            <person name="Portugal A."/>
        </authorList>
    </citation>
    <scope>NUCLEOTIDE SEQUENCE [LARGE SCALE GENOMIC DNA]</scope>
    <source>
        <strain evidence="3">C</strain>
    </source>
</reference>
<dbReference type="EMBL" id="WVIC01000014">
    <property type="protein sequence ID" value="NCJ06553.1"/>
    <property type="molecule type" value="Genomic_DNA"/>
</dbReference>
<evidence type="ECO:0000313" key="3">
    <source>
        <dbReference type="EMBL" id="NCJ06553.1"/>
    </source>
</evidence>
<keyword evidence="2" id="KW-1133">Transmembrane helix</keyword>
<evidence type="ECO:0000256" key="1">
    <source>
        <dbReference type="SAM" id="MobiDB-lite"/>
    </source>
</evidence>
<keyword evidence="2" id="KW-0812">Transmembrane</keyword>
<comment type="caution">
    <text evidence="3">The sequence shown here is derived from an EMBL/GenBank/DDBJ whole genome shotgun (WGS) entry which is preliminary data.</text>
</comment>
<dbReference type="AlphaFoldDB" id="A0A8K1ZYR4"/>
<keyword evidence="4" id="KW-1185">Reference proteome</keyword>
<feature type="compositionally biased region" description="Low complexity" evidence="1">
    <location>
        <begin position="129"/>
        <end position="147"/>
    </location>
</feature>
<evidence type="ECO:0000313" key="4">
    <source>
        <dbReference type="Proteomes" id="UP000607397"/>
    </source>
</evidence>
<protein>
    <submittedName>
        <fullName evidence="3">Uncharacterized protein</fullName>
    </submittedName>
</protein>
<dbReference type="RefSeq" id="WP_161825031.1">
    <property type="nucleotide sequence ID" value="NZ_WVIC01000014.1"/>
</dbReference>
<sequence length="197" mass="21218">MNGQLQTQTAAWWRLITSSETLGTYQKTLDRTWQILQETAKLLWLVLCLGLVVFTGFWNGSIRLGRSVRAWVDQLEDPKSSHLLPEAGRTLIAIGKTAGLLALWQARAQLGLANTGSRPTLASTLETMPKSTSSSAPPLASSPVPVSEESEAEESKSQESESQESKPVSLTTDPDALVAPKDQGLNSAEDTSEAEAP</sequence>
<evidence type="ECO:0000256" key="2">
    <source>
        <dbReference type="SAM" id="Phobius"/>
    </source>
</evidence>
<keyword evidence="2" id="KW-0472">Membrane</keyword>
<proteinExistence type="predicted"/>
<name>A0A8K1ZYR4_9CYAN</name>
<feature type="transmembrane region" description="Helical" evidence="2">
    <location>
        <begin position="42"/>
        <end position="60"/>
    </location>
</feature>
<organism evidence="3 4">
    <name type="scientific">Petrachloros mirabilis ULC683</name>
    <dbReference type="NCBI Taxonomy" id="2781853"/>
    <lineage>
        <taxon>Bacteria</taxon>
        <taxon>Bacillati</taxon>
        <taxon>Cyanobacteriota</taxon>
        <taxon>Cyanophyceae</taxon>
        <taxon>Synechococcales</taxon>
        <taxon>Petrachlorosaceae</taxon>
        <taxon>Petrachloros</taxon>
        <taxon>Petrachloros mirabilis</taxon>
    </lineage>
</organism>
<feature type="region of interest" description="Disordered" evidence="1">
    <location>
        <begin position="125"/>
        <end position="197"/>
    </location>
</feature>
<dbReference type="Proteomes" id="UP000607397">
    <property type="component" value="Unassembled WGS sequence"/>
</dbReference>